<organism evidence="3 4">
    <name type="scientific">Thermoflexibacter ruber</name>
    <dbReference type="NCBI Taxonomy" id="1003"/>
    <lineage>
        <taxon>Bacteria</taxon>
        <taxon>Pseudomonadati</taxon>
        <taxon>Bacteroidota</taxon>
        <taxon>Cytophagia</taxon>
        <taxon>Cytophagales</taxon>
        <taxon>Thermoflexibacteraceae</taxon>
        <taxon>Thermoflexibacter</taxon>
    </lineage>
</organism>
<keyword evidence="2" id="KW-0812">Transmembrane</keyword>
<dbReference type="RefSeq" id="WP_091546737.1">
    <property type="nucleotide sequence ID" value="NZ_FONY01000025.1"/>
</dbReference>
<dbReference type="STRING" id="1003.SAMN04488541_102522"/>
<evidence type="ECO:0000256" key="2">
    <source>
        <dbReference type="SAM" id="Phobius"/>
    </source>
</evidence>
<protein>
    <recommendedName>
        <fullName evidence="5">Anti-sigma factor</fullName>
    </recommendedName>
</protein>
<dbReference type="OrthoDB" id="1120747at2"/>
<keyword evidence="2" id="KW-0472">Membrane</keyword>
<keyword evidence="4" id="KW-1185">Reference proteome</keyword>
<sequence length="203" mass="24017">MDKLKNFIDENRQEFEEFKAPEELWAGISQRLKEEKHFPILTEEKQSKKNKQVNKTVKMYSFSRSMLMRVAASVLILLVAGITWVSYKIDALEDDPPLSKTEAYYEQIFHAKLTELKQYENDDLFDRDLLIDIQELEEIYNDLKNDLKEDANNEQVVEAMIRNYRVRIELLEKMLNEIKLKKNPNGKGIYPKNEGTHEKDKSI</sequence>
<dbReference type="EMBL" id="FONY01000025">
    <property type="protein sequence ID" value="SFF31246.1"/>
    <property type="molecule type" value="Genomic_DNA"/>
</dbReference>
<dbReference type="AlphaFoldDB" id="A0A1I2HRB1"/>
<feature type="coiled-coil region" evidence="1">
    <location>
        <begin position="126"/>
        <end position="181"/>
    </location>
</feature>
<dbReference type="Proteomes" id="UP000199513">
    <property type="component" value="Unassembled WGS sequence"/>
</dbReference>
<feature type="transmembrane region" description="Helical" evidence="2">
    <location>
        <begin position="66"/>
        <end position="87"/>
    </location>
</feature>
<reference evidence="3 4" key="1">
    <citation type="submission" date="2016-10" db="EMBL/GenBank/DDBJ databases">
        <authorList>
            <person name="de Groot N.N."/>
        </authorList>
    </citation>
    <scope>NUCLEOTIDE SEQUENCE [LARGE SCALE GENOMIC DNA]</scope>
    <source>
        <strain>GEY</strain>
        <strain evidence="4">DSM 9560</strain>
    </source>
</reference>
<gene>
    <name evidence="3" type="ORF">SAMN04488541_102522</name>
</gene>
<evidence type="ECO:0000313" key="4">
    <source>
        <dbReference type="Proteomes" id="UP000199513"/>
    </source>
</evidence>
<proteinExistence type="predicted"/>
<name>A0A1I2HRB1_9BACT</name>
<evidence type="ECO:0008006" key="5">
    <source>
        <dbReference type="Google" id="ProtNLM"/>
    </source>
</evidence>
<accession>A0A1I2HRB1</accession>
<evidence type="ECO:0000256" key="1">
    <source>
        <dbReference type="SAM" id="Coils"/>
    </source>
</evidence>
<keyword evidence="2" id="KW-1133">Transmembrane helix</keyword>
<keyword evidence="1" id="KW-0175">Coiled coil</keyword>
<evidence type="ECO:0000313" key="3">
    <source>
        <dbReference type="EMBL" id="SFF31246.1"/>
    </source>
</evidence>